<accession>A0A078AW48</accession>
<reference evidence="1 2" key="1">
    <citation type="submission" date="2014-06" db="EMBL/GenBank/DDBJ databases">
        <authorList>
            <person name="Swart Estienne"/>
        </authorList>
    </citation>
    <scope>NUCLEOTIDE SEQUENCE [LARGE SCALE GENOMIC DNA]</scope>
    <source>
        <strain evidence="1 2">130c</strain>
    </source>
</reference>
<keyword evidence="2" id="KW-1185">Reference proteome</keyword>
<dbReference type="InParanoid" id="A0A078AW48"/>
<gene>
    <name evidence="1" type="primary">Contig577.g636</name>
    <name evidence="1" type="ORF">STYLEM_15793</name>
</gene>
<dbReference type="OrthoDB" id="327933at2759"/>
<evidence type="ECO:0000313" key="2">
    <source>
        <dbReference type="Proteomes" id="UP000039865"/>
    </source>
</evidence>
<dbReference type="AlphaFoldDB" id="A0A078AW48"/>
<evidence type="ECO:0000313" key="1">
    <source>
        <dbReference type="EMBL" id="CDW86695.1"/>
    </source>
</evidence>
<dbReference type="Proteomes" id="UP000039865">
    <property type="component" value="Unassembled WGS sequence"/>
</dbReference>
<proteinExistence type="predicted"/>
<sequence>MNYVVFDSQLIQMSNYIKLLLEPDCGIVSQYSCVVQITQDNCDSTSSTVLNKQTGESSLFSNYWNEIWEEGYTKSCSQCFQGLLKCQNNQIYSKFYIPWTNDMIYDCSMTYELLDQVTQISPDSSVFAVTNMNQIQISVSRATIPKIYTIVVTAYAHSTVSSFETIIVQITDLCPQSQIMPMPMSEQIYQIGDLVKTIQLTPWTTSITFCNDITYEATLNGSTVLTSFATFFPSSYQFKVQTNSLTDIGQYEFKIKGKLENGNSAQISLLLSIIVSCTQNIVSIQDFGIAPNIIYNITQGEAILTFNEFSDLSNQRCGQMIYSATYDYGLNFPYMVNMVKFDSAKRQFTIDISDTNLNNTSISIKVEAQIGTKTAQKIFQLSFQYLCYVKAMVPFIDQGVNMYKKDLVKYRIGSGKMIISFDEFVKYQNCVYPIIYTLSITGQNSNPNFLSSQNISQRQIITSDDKTYALNPDYVLKVTGTISNINDTRSENLYIPLKLIQINNSPPTFQQPLTNILIKVDDQLQYVFPDIIDIDGDNFQIESIDLGVAQNFIDDSFPNFLIKPFSPFIGTFKIKIKIKDDNPNPLTKTYSLLIQVYDNPVKPSSANQNSEPTTISSTNTSLEYQFSNNESMSYSVRSDLDLKLKKKGKVLSASIQKISINGLVKIQFNQKIKVPSKFEQFDKRVLNLKISDINEDKNEDIKFNWKIVQFQQSYFQIQINFDDPKQISSKVIEMYCNKNLD</sequence>
<protein>
    <submittedName>
        <fullName evidence="1">Cadg domain containing protein</fullName>
    </submittedName>
</protein>
<organism evidence="1 2">
    <name type="scientific">Stylonychia lemnae</name>
    <name type="common">Ciliate</name>
    <dbReference type="NCBI Taxonomy" id="5949"/>
    <lineage>
        <taxon>Eukaryota</taxon>
        <taxon>Sar</taxon>
        <taxon>Alveolata</taxon>
        <taxon>Ciliophora</taxon>
        <taxon>Intramacronucleata</taxon>
        <taxon>Spirotrichea</taxon>
        <taxon>Stichotrichia</taxon>
        <taxon>Sporadotrichida</taxon>
        <taxon>Oxytrichidae</taxon>
        <taxon>Stylonychinae</taxon>
        <taxon>Stylonychia</taxon>
    </lineage>
</organism>
<name>A0A078AW48_STYLE</name>
<dbReference type="EMBL" id="CCKQ01014892">
    <property type="protein sequence ID" value="CDW86695.1"/>
    <property type="molecule type" value="Genomic_DNA"/>
</dbReference>